<feature type="region of interest" description="Disordered" evidence="1">
    <location>
        <begin position="128"/>
        <end position="233"/>
    </location>
</feature>
<name>A0A7G2CMF9_9TRYP</name>
<dbReference type="AlphaFoldDB" id="A0A7G2CMF9"/>
<feature type="compositionally biased region" description="Basic and acidic residues" evidence="1">
    <location>
        <begin position="163"/>
        <end position="179"/>
    </location>
</feature>
<dbReference type="Proteomes" id="UP000515908">
    <property type="component" value="Chromosome 19"/>
</dbReference>
<evidence type="ECO:0000313" key="3">
    <source>
        <dbReference type="Proteomes" id="UP000515908"/>
    </source>
</evidence>
<feature type="compositionally biased region" description="Basic and acidic residues" evidence="1">
    <location>
        <begin position="210"/>
        <end position="233"/>
    </location>
</feature>
<protein>
    <submittedName>
        <fullName evidence="2">Uncharacterized protein</fullName>
    </submittedName>
</protein>
<organism evidence="2 3">
    <name type="scientific">Angomonas deanei</name>
    <dbReference type="NCBI Taxonomy" id="59799"/>
    <lineage>
        <taxon>Eukaryota</taxon>
        <taxon>Discoba</taxon>
        <taxon>Euglenozoa</taxon>
        <taxon>Kinetoplastea</taxon>
        <taxon>Metakinetoplastina</taxon>
        <taxon>Trypanosomatida</taxon>
        <taxon>Trypanosomatidae</taxon>
        <taxon>Strigomonadinae</taxon>
        <taxon>Angomonas</taxon>
    </lineage>
</organism>
<feature type="compositionally biased region" description="Polar residues" evidence="1">
    <location>
        <begin position="180"/>
        <end position="193"/>
    </location>
</feature>
<proteinExistence type="predicted"/>
<reference evidence="2 3" key="1">
    <citation type="submission" date="2020-08" db="EMBL/GenBank/DDBJ databases">
        <authorList>
            <person name="Newling K."/>
            <person name="Davey J."/>
            <person name="Forrester S."/>
        </authorList>
    </citation>
    <scope>NUCLEOTIDE SEQUENCE [LARGE SCALE GENOMIC DNA]</scope>
    <source>
        <strain evidence="3">Crithidia deanei Carvalho (ATCC PRA-265)</strain>
    </source>
</reference>
<evidence type="ECO:0000256" key="1">
    <source>
        <dbReference type="SAM" id="MobiDB-lite"/>
    </source>
</evidence>
<accession>A0A7G2CMF9</accession>
<feature type="compositionally biased region" description="Low complexity" evidence="1">
    <location>
        <begin position="140"/>
        <end position="157"/>
    </location>
</feature>
<gene>
    <name evidence="2" type="ORF">ADEAN_000855700</name>
</gene>
<dbReference type="VEuPathDB" id="TriTrypDB:ADEAN_000855700"/>
<sequence length="233" mass="26939">MSPCFAARAAVCVSKVHRNLYLYFRFLSHFFVLRYNTLVTHRFLQLYCMLTFVPSFRRYALLELPFTLQAENNNNEKVNEFHKREITKFIPAHLVAPSLLQDTDQKSHHKNINKNELTASALRDSLQNNDTNENREDGVSSLDSPAFSSSRSSSSWSSEEDDNRSKDETPENEDNKDSHNNTFLKPHSYSTKSVLDFNRGVASSLSSLFGEKEKKMEPNKKNEKKEEYTTLQI</sequence>
<evidence type="ECO:0000313" key="2">
    <source>
        <dbReference type="EMBL" id="CAD2221030.1"/>
    </source>
</evidence>
<dbReference type="EMBL" id="LR877163">
    <property type="protein sequence ID" value="CAD2221030.1"/>
    <property type="molecule type" value="Genomic_DNA"/>
</dbReference>
<keyword evidence="3" id="KW-1185">Reference proteome</keyword>